<evidence type="ECO:0000313" key="2">
    <source>
        <dbReference type="Proteomes" id="UP000789525"/>
    </source>
</evidence>
<dbReference type="Proteomes" id="UP000789525">
    <property type="component" value="Unassembled WGS sequence"/>
</dbReference>
<comment type="caution">
    <text evidence="1">The sequence shown here is derived from an EMBL/GenBank/DDBJ whole genome shotgun (WGS) entry which is preliminary data.</text>
</comment>
<evidence type="ECO:0000313" key="1">
    <source>
        <dbReference type="EMBL" id="CAG8504249.1"/>
    </source>
</evidence>
<proteinExistence type="predicted"/>
<organism evidence="1 2">
    <name type="scientific">Acaulospora colombiana</name>
    <dbReference type="NCBI Taxonomy" id="27376"/>
    <lineage>
        <taxon>Eukaryota</taxon>
        <taxon>Fungi</taxon>
        <taxon>Fungi incertae sedis</taxon>
        <taxon>Mucoromycota</taxon>
        <taxon>Glomeromycotina</taxon>
        <taxon>Glomeromycetes</taxon>
        <taxon>Diversisporales</taxon>
        <taxon>Acaulosporaceae</taxon>
        <taxon>Acaulospora</taxon>
    </lineage>
</organism>
<protein>
    <submittedName>
        <fullName evidence="1">9093_t:CDS:1</fullName>
    </submittedName>
</protein>
<accession>A0ACA9L2R1</accession>
<name>A0ACA9L2R1_9GLOM</name>
<reference evidence="1" key="1">
    <citation type="submission" date="2021-06" db="EMBL/GenBank/DDBJ databases">
        <authorList>
            <person name="Kallberg Y."/>
            <person name="Tangrot J."/>
            <person name="Rosling A."/>
        </authorList>
    </citation>
    <scope>NUCLEOTIDE SEQUENCE</scope>
    <source>
        <strain evidence="1">CL356</strain>
    </source>
</reference>
<keyword evidence="2" id="KW-1185">Reference proteome</keyword>
<dbReference type="EMBL" id="CAJVPT010004113">
    <property type="protein sequence ID" value="CAG8504249.1"/>
    <property type="molecule type" value="Genomic_DNA"/>
</dbReference>
<sequence length="440" mass="49991">MPMIEHFKNFIRHGKQANQKLITQDSLFETNALDNHRINPEVKLKVDNATVAQIVAEEREQKSKIPTYPGLERYRMLEKMGDGAFSNVYKAIDTETKEKVAVKVVRKRELNYSQRSNILKEVQIMRHLKHPSIVSLISFSESSEYYYLILELMEGGPNDEPKEDEGEFIPGVGGGGIGYTAPEIVKDERYSKSVDMWALGCVLYTMLCGFPPFYDESIQELTKKVEKGQYTFLSPWWDDISFSVKDLIRHLLTVDPDQRYTIKQFFEHPWINDKPLHAKPPVDTKVTTRSIDVNQLTRGIERSVMFEDILGSPGENGRRKDMLSPGISLKEIFDVGYAVHRMEEEGARKRKVKMGGGKFGALNPFKNKIIHQMNDDDDLSDDDGESSSQVSSREVASAPNESLKIKAGTKSNERSRRTTIELNLDGATLLGRRRKVPVGA</sequence>
<gene>
    <name evidence="1" type="ORF">ACOLOM_LOCUS2934</name>
</gene>